<dbReference type="InterPro" id="IPR011577">
    <property type="entry name" value="Cyt_b561_bac/Ni-Hgenase"/>
</dbReference>
<dbReference type="EMBL" id="JBHTNF010000003">
    <property type="protein sequence ID" value="MFD1327907.1"/>
    <property type="molecule type" value="Genomic_DNA"/>
</dbReference>
<protein>
    <submittedName>
        <fullName evidence="15">Cytochrome b</fullName>
    </submittedName>
</protein>
<comment type="cofactor">
    <cofactor evidence="1">
        <name>heme b</name>
        <dbReference type="ChEBI" id="CHEBI:60344"/>
    </cofactor>
</comment>
<gene>
    <name evidence="15" type="ORF">ACFQ33_08365</name>
</gene>
<evidence type="ECO:0000256" key="4">
    <source>
        <dbReference type="ARBA" id="ARBA00022475"/>
    </source>
</evidence>
<keyword evidence="6 13" id="KW-0812">Transmembrane</keyword>
<keyword evidence="4" id="KW-1003">Cell membrane</keyword>
<keyword evidence="7" id="KW-0479">Metal-binding</keyword>
<evidence type="ECO:0000256" key="6">
    <source>
        <dbReference type="ARBA" id="ARBA00022692"/>
    </source>
</evidence>
<keyword evidence="11 13" id="KW-0472">Membrane</keyword>
<keyword evidence="3" id="KW-0813">Transport</keyword>
<accession>A0ABW3YVF5</accession>
<dbReference type="InterPro" id="IPR016174">
    <property type="entry name" value="Di-haem_cyt_TM"/>
</dbReference>
<feature type="domain" description="Cytochrome b561 bacterial/Ni-hydrogenase" evidence="14">
    <location>
        <begin position="9"/>
        <end position="166"/>
    </location>
</feature>
<evidence type="ECO:0000256" key="7">
    <source>
        <dbReference type="ARBA" id="ARBA00022723"/>
    </source>
</evidence>
<evidence type="ECO:0000259" key="14">
    <source>
        <dbReference type="Pfam" id="PF01292"/>
    </source>
</evidence>
<dbReference type="RefSeq" id="WP_374836757.1">
    <property type="nucleotide sequence ID" value="NZ_JBHEEW010000003.1"/>
</dbReference>
<evidence type="ECO:0000256" key="12">
    <source>
        <dbReference type="ARBA" id="ARBA00037975"/>
    </source>
</evidence>
<keyword evidence="16" id="KW-1185">Reference proteome</keyword>
<dbReference type="Proteomes" id="UP001597173">
    <property type="component" value="Unassembled WGS sequence"/>
</dbReference>
<evidence type="ECO:0000256" key="9">
    <source>
        <dbReference type="ARBA" id="ARBA00022989"/>
    </source>
</evidence>
<dbReference type="SUPFAM" id="SSF81342">
    <property type="entry name" value="Transmembrane di-heme cytochromes"/>
    <property type="match status" value="1"/>
</dbReference>
<dbReference type="Pfam" id="PF01292">
    <property type="entry name" value="Ni_hydr_CYTB"/>
    <property type="match status" value="1"/>
</dbReference>
<proteinExistence type="inferred from homology"/>
<dbReference type="Gene3D" id="1.20.950.20">
    <property type="entry name" value="Transmembrane di-heme cytochromes, Chain C"/>
    <property type="match status" value="1"/>
</dbReference>
<comment type="similarity">
    <text evidence="12">Belongs to the cytochrome b561 family.</text>
</comment>
<evidence type="ECO:0000256" key="11">
    <source>
        <dbReference type="ARBA" id="ARBA00023136"/>
    </source>
</evidence>
<comment type="caution">
    <text evidence="15">The sequence shown here is derived from an EMBL/GenBank/DDBJ whole genome shotgun (WGS) entry which is preliminary data.</text>
</comment>
<evidence type="ECO:0000256" key="5">
    <source>
        <dbReference type="ARBA" id="ARBA00022617"/>
    </source>
</evidence>
<reference evidence="16" key="1">
    <citation type="journal article" date="2019" name="Int. J. Syst. Evol. Microbiol.">
        <title>The Global Catalogue of Microorganisms (GCM) 10K type strain sequencing project: providing services to taxonomists for standard genome sequencing and annotation.</title>
        <authorList>
            <consortium name="The Broad Institute Genomics Platform"/>
            <consortium name="The Broad Institute Genome Sequencing Center for Infectious Disease"/>
            <person name="Wu L."/>
            <person name="Ma J."/>
        </authorList>
    </citation>
    <scope>NUCLEOTIDE SEQUENCE [LARGE SCALE GENOMIC DNA]</scope>
    <source>
        <strain evidence="16">CCUG 55609</strain>
    </source>
</reference>
<evidence type="ECO:0000256" key="8">
    <source>
        <dbReference type="ARBA" id="ARBA00022982"/>
    </source>
</evidence>
<sequence>MRSAVALTYSVPQRLVHWLMAALILFNLLFAEGMEKLWRVVRDGGTPSVDQVSAANVHAYVGIAVLALAVLRVLLRLAQGAPAAPAEEPPLFRTAAKVAHASFYLLFFALPLSGIAAYYFEIGGAALPHGGPLKLAMWVLIVVHVAALLVHQFHWRTAVAQRMTKG</sequence>
<keyword evidence="10" id="KW-0408">Iron</keyword>
<evidence type="ECO:0000313" key="15">
    <source>
        <dbReference type="EMBL" id="MFD1327907.1"/>
    </source>
</evidence>
<dbReference type="PANTHER" id="PTHR30529">
    <property type="entry name" value="CYTOCHROME B561"/>
    <property type="match status" value="1"/>
</dbReference>
<evidence type="ECO:0000256" key="13">
    <source>
        <dbReference type="SAM" id="Phobius"/>
    </source>
</evidence>
<evidence type="ECO:0000256" key="2">
    <source>
        <dbReference type="ARBA" id="ARBA00004651"/>
    </source>
</evidence>
<evidence type="ECO:0000256" key="3">
    <source>
        <dbReference type="ARBA" id="ARBA00022448"/>
    </source>
</evidence>
<organism evidence="15 16">
    <name type="scientific">Mycoplana ramosa</name>
    <name type="common">Mycoplana bullata</name>
    <dbReference type="NCBI Taxonomy" id="40837"/>
    <lineage>
        <taxon>Bacteria</taxon>
        <taxon>Pseudomonadati</taxon>
        <taxon>Pseudomonadota</taxon>
        <taxon>Alphaproteobacteria</taxon>
        <taxon>Hyphomicrobiales</taxon>
        <taxon>Rhizobiaceae</taxon>
        <taxon>Mycoplana</taxon>
    </lineage>
</organism>
<keyword evidence="8" id="KW-0249">Electron transport</keyword>
<feature type="transmembrane region" description="Helical" evidence="13">
    <location>
        <begin position="101"/>
        <end position="120"/>
    </location>
</feature>
<keyword evidence="9 13" id="KW-1133">Transmembrane helix</keyword>
<dbReference type="PANTHER" id="PTHR30529:SF6">
    <property type="entry name" value="BLL0291 PROTEIN"/>
    <property type="match status" value="1"/>
</dbReference>
<dbReference type="InterPro" id="IPR052168">
    <property type="entry name" value="Cytochrome_b561_oxidase"/>
</dbReference>
<evidence type="ECO:0000256" key="1">
    <source>
        <dbReference type="ARBA" id="ARBA00001970"/>
    </source>
</evidence>
<feature type="transmembrane region" description="Helical" evidence="13">
    <location>
        <begin position="135"/>
        <end position="155"/>
    </location>
</feature>
<evidence type="ECO:0000313" key="16">
    <source>
        <dbReference type="Proteomes" id="UP001597173"/>
    </source>
</evidence>
<name>A0ABW3YVF5_MYCRA</name>
<evidence type="ECO:0000256" key="10">
    <source>
        <dbReference type="ARBA" id="ARBA00023004"/>
    </source>
</evidence>
<keyword evidence="5" id="KW-0349">Heme</keyword>
<comment type="subcellular location">
    <subcellularLocation>
        <location evidence="2">Cell membrane</location>
        <topology evidence="2">Multi-pass membrane protein</topology>
    </subcellularLocation>
</comment>